<name>A0A1A9ZZA1_GLOPL</name>
<reference evidence="1" key="2">
    <citation type="submission" date="2020-05" db="UniProtKB">
        <authorList>
            <consortium name="EnsemblMetazoa"/>
        </authorList>
    </citation>
    <scope>IDENTIFICATION</scope>
    <source>
        <strain evidence="1">IAEA</strain>
    </source>
</reference>
<dbReference type="EnsemblMetazoa" id="GPAI029546-RA">
    <property type="protein sequence ID" value="GPAI029546-PA"/>
    <property type="gene ID" value="GPAI029546"/>
</dbReference>
<evidence type="ECO:0000313" key="1">
    <source>
        <dbReference type="EnsemblMetazoa" id="GPAI029546-PA"/>
    </source>
</evidence>
<reference evidence="2" key="1">
    <citation type="submission" date="2014-03" db="EMBL/GenBank/DDBJ databases">
        <authorList>
            <person name="Aksoy S."/>
            <person name="Warren W."/>
            <person name="Wilson R.K."/>
        </authorList>
    </citation>
    <scope>NUCLEOTIDE SEQUENCE [LARGE SCALE GENOMIC DNA]</scope>
    <source>
        <strain evidence="2">IAEA</strain>
    </source>
</reference>
<organism evidence="1 2">
    <name type="scientific">Glossina pallidipes</name>
    <name type="common">Tsetse fly</name>
    <dbReference type="NCBI Taxonomy" id="7398"/>
    <lineage>
        <taxon>Eukaryota</taxon>
        <taxon>Metazoa</taxon>
        <taxon>Ecdysozoa</taxon>
        <taxon>Arthropoda</taxon>
        <taxon>Hexapoda</taxon>
        <taxon>Insecta</taxon>
        <taxon>Pterygota</taxon>
        <taxon>Neoptera</taxon>
        <taxon>Endopterygota</taxon>
        <taxon>Diptera</taxon>
        <taxon>Brachycera</taxon>
        <taxon>Muscomorpha</taxon>
        <taxon>Hippoboscoidea</taxon>
        <taxon>Glossinidae</taxon>
        <taxon>Glossina</taxon>
    </lineage>
</organism>
<evidence type="ECO:0000313" key="2">
    <source>
        <dbReference type="Proteomes" id="UP000092445"/>
    </source>
</evidence>
<accession>A0A1A9ZZA1</accession>
<dbReference type="VEuPathDB" id="VectorBase:GPAI029546"/>
<keyword evidence="2" id="KW-1185">Reference proteome</keyword>
<dbReference type="Proteomes" id="UP000092445">
    <property type="component" value="Unassembled WGS sequence"/>
</dbReference>
<protein>
    <submittedName>
        <fullName evidence="1">Uncharacterized protein</fullName>
    </submittedName>
</protein>
<sequence length="136" mass="15866">MEKNDKKRNCLKNVIRKISTLTLTQKTLAQSSSSLTTTNFIVFIVRFGSTKHQQQETNQVLQMLRMDIQTDGCFKKQDTNRNVQMFMSQTGGYEKNSSQINYRMRKRRNLIAGTSHDRGFLKYWAKFTTSRRSAVV</sequence>
<dbReference type="AlphaFoldDB" id="A0A1A9ZZA1"/>
<proteinExistence type="predicted"/>